<evidence type="ECO:0000313" key="3">
    <source>
        <dbReference type="Proteomes" id="UP001278500"/>
    </source>
</evidence>
<feature type="region of interest" description="Disordered" evidence="1">
    <location>
        <begin position="15"/>
        <end position="37"/>
    </location>
</feature>
<sequence length="267" mass="29409">MFQKLVNKVRLLLGSKRDGDEPGKSPPQQPPPPSYEAATATATIILSSLGRPADALFRKATCDRTNLVLTKEGKSVLFMYYILLEHALLNITGSYQYKKLPQHRAEGTPAASRAMVNAAGNYAFLLALLHASKQYNISEARLSLPVSEAVHAIREDVEGEIVKDLLQGNRYKEERHVMQELVDKVSGNIVTHAHVFDDSGGLWGTGRIRDSVDTGELDVSKVQECWRLFKSVLAETGSRHHNCGDLLPPPGFTRYSGRSQAALRGIC</sequence>
<protein>
    <submittedName>
        <fullName evidence="2">Uncharacterized protein</fullName>
    </submittedName>
</protein>
<feature type="compositionally biased region" description="Pro residues" evidence="1">
    <location>
        <begin position="24"/>
        <end position="34"/>
    </location>
</feature>
<evidence type="ECO:0000256" key="1">
    <source>
        <dbReference type="SAM" id="MobiDB-lite"/>
    </source>
</evidence>
<accession>A0AAE0JE43</accession>
<proteinExistence type="predicted"/>
<dbReference type="EMBL" id="JAUEPP010000004">
    <property type="protein sequence ID" value="KAK3344591.1"/>
    <property type="molecule type" value="Genomic_DNA"/>
</dbReference>
<organism evidence="2 3">
    <name type="scientific">Neurospora tetraspora</name>
    <dbReference type="NCBI Taxonomy" id="94610"/>
    <lineage>
        <taxon>Eukaryota</taxon>
        <taxon>Fungi</taxon>
        <taxon>Dikarya</taxon>
        <taxon>Ascomycota</taxon>
        <taxon>Pezizomycotina</taxon>
        <taxon>Sordariomycetes</taxon>
        <taxon>Sordariomycetidae</taxon>
        <taxon>Sordariales</taxon>
        <taxon>Sordariaceae</taxon>
        <taxon>Neurospora</taxon>
    </lineage>
</organism>
<dbReference type="Proteomes" id="UP001278500">
    <property type="component" value="Unassembled WGS sequence"/>
</dbReference>
<keyword evidence="3" id="KW-1185">Reference proteome</keyword>
<dbReference type="GeneID" id="87865957"/>
<dbReference type="RefSeq" id="XP_062681204.1">
    <property type="nucleotide sequence ID" value="XM_062828803.1"/>
</dbReference>
<reference evidence="2" key="1">
    <citation type="journal article" date="2023" name="Mol. Phylogenet. Evol.">
        <title>Genome-scale phylogeny and comparative genomics of the fungal order Sordariales.</title>
        <authorList>
            <person name="Hensen N."/>
            <person name="Bonometti L."/>
            <person name="Westerberg I."/>
            <person name="Brannstrom I.O."/>
            <person name="Guillou S."/>
            <person name="Cros-Aarteil S."/>
            <person name="Calhoun S."/>
            <person name="Haridas S."/>
            <person name="Kuo A."/>
            <person name="Mondo S."/>
            <person name="Pangilinan J."/>
            <person name="Riley R."/>
            <person name="LaButti K."/>
            <person name="Andreopoulos B."/>
            <person name="Lipzen A."/>
            <person name="Chen C."/>
            <person name="Yan M."/>
            <person name="Daum C."/>
            <person name="Ng V."/>
            <person name="Clum A."/>
            <person name="Steindorff A."/>
            <person name="Ohm R.A."/>
            <person name="Martin F."/>
            <person name="Silar P."/>
            <person name="Natvig D.O."/>
            <person name="Lalanne C."/>
            <person name="Gautier V."/>
            <person name="Ament-Velasquez S.L."/>
            <person name="Kruys A."/>
            <person name="Hutchinson M.I."/>
            <person name="Powell A.J."/>
            <person name="Barry K."/>
            <person name="Miller A.N."/>
            <person name="Grigoriev I.V."/>
            <person name="Debuchy R."/>
            <person name="Gladieux P."/>
            <person name="Hiltunen Thoren M."/>
            <person name="Johannesson H."/>
        </authorList>
    </citation>
    <scope>NUCLEOTIDE SEQUENCE</scope>
    <source>
        <strain evidence="2">CBS 560.94</strain>
    </source>
</reference>
<name>A0AAE0JE43_9PEZI</name>
<evidence type="ECO:0000313" key="2">
    <source>
        <dbReference type="EMBL" id="KAK3344591.1"/>
    </source>
</evidence>
<comment type="caution">
    <text evidence="2">The sequence shown here is derived from an EMBL/GenBank/DDBJ whole genome shotgun (WGS) entry which is preliminary data.</text>
</comment>
<reference evidence="2" key="2">
    <citation type="submission" date="2023-06" db="EMBL/GenBank/DDBJ databases">
        <authorList>
            <consortium name="Lawrence Berkeley National Laboratory"/>
            <person name="Haridas S."/>
            <person name="Hensen N."/>
            <person name="Bonometti L."/>
            <person name="Westerberg I."/>
            <person name="Brannstrom I.O."/>
            <person name="Guillou S."/>
            <person name="Cros-Aarteil S."/>
            <person name="Calhoun S."/>
            <person name="Kuo A."/>
            <person name="Mondo S."/>
            <person name="Pangilinan J."/>
            <person name="Riley R."/>
            <person name="Labutti K."/>
            <person name="Andreopoulos B."/>
            <person name="Lipzen A."/>
            <person name="Chen C."/>
            <person name="Yanf M."/>
            <person name="Daum C."/>
            <person name="Ng V."/>
            <person name="Clum A."/>
            <person name="Steindorff A."/>
            <person name="Ohm R."/>
            <person name="Martin F."/>
            <person name="Silar P."/>
            <person name="Natvig D."/>
            <person name="Lalanne C."/>
            <person name="Gautier V."/>
            <person name="Ament-Velasquez S.L."/>
            <person name="Kruys A."/>
            <person name="Hutchinson M.I."/>
            <person name="Powell A.J."/>
            <person name="Barry K."/>
            <person name="Miller A.N."/>
            <person name="Grigoriev I.V."/>
            <person name="Debuchy R."/>
            <person name="Gladieux P."/>
            <person name="Thoren M.H."/>
            <person name="Johannesson H."/>
        </authorList>
    </citation>
    <scope>NUCLEOTIDE SEQUENCE</scope>
    <source>
        <strain evidence="2">CBS 560.94</strain>
    </source>
</reference>
<gene>
    <name evidence="2" type="ORF">B0H65DRAFT_523694</name>
</gene>
<dbReference type="AlphaFoldDB" id="A0AAE0JE43"/>